<evidence type="ECO:0000256" key="4">
    <source>
        <dbReference type="ARBA" id="ARBA00022692"/>
    </source>
</evidence>
<keyword evidence="4 9" id="KW-0812">Transmembrane</keyword>
<comment type="subunit">
    <text evidence="9">Homodimer.</text>
</comment>
<dbReference type="Proteomes" id="UP000315010">
    <property type="component" value="Unassembled WGS sequence"/>
</dbReference>
<feature type="transmembrane region" description="Helical" evidence="9">
    <location>
        <begin position="361"/>
        <end position="382"/>
    </location>
</feature>
<dbReference type="Pfam" id="PF00571">
    <property type="entry name" value="CBS"/>
    <property type="match status" value="2"/>
</dbReference>
<evidence type="ECO:0000256" key="2">
    <source>
        <dbReference type="ARBA" id="ARBA00009749"/>
    </source>
</evidence>
<dbReference type="Gene3D" id="1.25.60.10">
    <property type="entry name" value="MgtE N-terminal domain-like"/>
    <property type="match status" value="1"/>
</dbReference>
<evidence type="ECO:0000256" key="3">
    <source>
        <dbReference type="ARBA" id="ARBA00022448"/>
    </source>
</evidence>
<dbReference type="OrthoDB" id="9790355at2"/>
<keyword evidence="5 9" id="KW-0460">Magnesium</keyword>
<reference evidence="11 12" key="1">
    <citation type="submission" date="2019-02" db="EMBL/GenBank/DDBJ databases">
        <title>Deep-cultivation of Planctomycetes and their phenomic and genomic characterization uncovers novel biology.</title>
        <authorList>
            <person name="Wiegand S."/>
            <person name="Jogler M."/>
            <person name="Boedeker C."/>
            <person name="Pinto D."/>
            <person name="Vollmers J."/>
            <person name="Rivas-Marin E."/>
            <person name="Kohn T."/>
            <person name="Peeters S.H."/>
            <person name="Heuer A."/>
            <person name="Rast P."/>
            <person name="Oberbeckmann S."/>
            <person name="Bunk B."/>
            <person name="Jeske O."/>
            <person name="Meyerdierks A."/>
            <person name="Storesund J.E."/>
            <person name="Kallscheuer N."/>
            <person name="Luecker S."/>
            <person name="Lage O.M."/>
            <person name="Pohl T."/>
            <person name="Merkel B.J."/>
            <person name="Hornburger P."/>
            <person name="Mueller R.-W."/>
            <person name="Bruemmer F."/>
            <person name="Labrenz M."/>
            <person name="Spormann A.M."/>
            <person name="Op Den Camp H."/>
            <person name="Overmann J."/>
            <person name="Amann R."/>
            <person name="Jetten M.S.M."/>
            <person name="Mascher T."/>
            <person name="Medema M.H."/>
            <person name="Devos D.P."/>
            <person name="Kaster A.-K."/>
            <person name="Ovreas L."/>
            <person name="Rohde M."/>
            <person name="Galperin M.Y."/>
            <person name="Jogler C."/>
        </authorList>
    </citation>
    <scope>NUCLEOTIDE SEQUENCE [LARGE SCALE GENOMIC DNA]</scope>
    <source>
        <strain evidence="11 12">CA13</strain>
    </source>
</reference>
<dbReference type="InterPro" id="IPR038076">
    <property type="entry name" value="MgtE_N_sf"/>
</dbReference>
<feature type="transmembrane region" description="Helical" evidence="9">
    <location>
        <begin position="389"/>
        <end position="413"/>
    </location>
</feature>
<dbReference type="Gene3D" id="1.10.357.20">
    <property type="entry name" value="SLC41 divalent cation transporters, integral membrane domain"/>
    <property type="match status" value="1"/>
</dbReference>
<dbReference type="NCBIfam" id="TIGR00400">
    <property type="entry name" value="mgtE"/>
    <property type="match status" value="1"/>
</dbReference>
<dbReference type="PANTHER" id="PTHR43773:SF1">
    <property type="entry name" value="MAGNESIUM TRANSPORTER MGTE"/>
    <property type="match status" value="1"/>
</dbReference>
<dbReference type="InterPro" id="IPR000644">
    <property type="entry name" value="CBS_dom"/>
</dbReference>
<protein>
    <recommendedName>
        <fullName evidence="9">Magnesium transporter MgtE</fullName>
    </recommendedName>
</protein>
<keyword evidence="9" id="KW-1003">Cell membrane</keyword>
<dbReference type="SUPFAM" id="SSF54631">
    <property type="entry name" value="CBS-domain pair"/>
    <property type="match status" value="1"/>
</dbReference>
<evidence type="ECO:0000313" key="12">
    <source>
        <dbReference type="Proteomes" id="UP000315010"/>
    </source>
</evidence>
<evidence type="ECO:0000256" key="7">
    <source>
        <dbReference type="ARBA" id="ARBA00023136"/>
    </source>
</evidence>
<dbReference type="GO" id="GO:0005886">
    <property type="term" value="C:plasma membrane"/>
    <property type="evidence" value="ECO:0007669"/>
    <property type="project" value="UniProtKB-SubCell"/>
</dbReference>
<dbReference type="SMART" id="SM00116">
    <property type="entry name" value="CBS"/>
    <property type="match status" value="2"/>
</dbReference>
<evidence type="ECO:0000256" key="5">
    <source>
        <dbReference type="ARBA" id="ARBA00022842"/>
    </source>
</evidence>
<keyword evidence="8" id="KW-0129">CBS domain</keyword>
<proteinExistence type="inferred from homology"/>
<dbReference type="InterPro" id="IPR036739">
    <property type="entry name" value="SLC41_membr_dom_sf"/>
</dbReference>
<dbReference type="SMART" id="SM00924">
    <property type="entry name" value="MgtE_N"/>
    <property type="match status" value="1"/>
</dbReference>
<dbReference type="GO" id="GO:0046872">
    <property type="term" value="F:metal ion binding"/>
    <property type="evidence" value="ECO:0007669"/>
    <property type="project" value="UniProtKB-KW"/>
</dbReference>
<evidence type="ECO:0000313" key="11">
    <source>
        <dbReference type="EMBL" id="TWT83520.1"/>
    </source>
</evidence>
<dbReference type="Pfam" id="PF03448">
    <property type="entry name" value="MgtE_N"/>
    <property type="match status" value="1"/>
</dbReference>
<dbReference type="SUPFAM" id="SSF158791">
    <property type="entry name" value="MgtE N-terminal domain-like"/>
    <property type="match status" value="1"/>
</dbReference>
<feature type="transmembrane region" description="Helical" evidence="9">
    <location>
        <begin position="425"/>
        <end position="448"/>
    </location>
</feature>
<dbReference type="Pfam" id="PF01769">
    <property type="entry name" value="MgtE"/>
    <property type="match status" value="1"/>
</dbReference>
<evidence type="ECO:0000256" key="9">
    <source>
        <dbReference type="RuleBase" id="RU362011"/>
    </source>
</evidence>
<dbReference type="AlphaFoldDB" id="A0A5C5Z8J3"/>
<dbReference type="SUPFAM" id="SSF161093">
    <property type="entry name" value="MgtE membrane domain-like"/>
    <property type="match status" value="1"/>
</dbReference>
<keyword evidence="6 9" id="KW-1133">Transmembrane helix</keyword>
<dbReference type="InterPro" id="IPR006667">
    <property type="entry name" value="SLC41_membr_dom"/>
</dbReference>
<feature type="domain" description="CBS" evidence="10">
    <location>
        <begin position="136"/>
        <end position="198"/>
    </location>
</feature>
<feature type="transmembrane region" description="Helical" evidence="9">
    <location>
        <begin position="315"/>
        <end position="341"/>
    </location>
</feature>
<dbReference type="InterPro" id="IPR006669">
    <property type="entry name" value="MgtE_transporter"/>
</dbReference>
<gene>
    <name evidence="11" type="ORF">CA13_49850</name>
</gene>
<feature type="transmembrane region" description="Helical" evidence="9">
    <location>
        <begin position="286"/>
        <end position="303"/>
    </location>
</feature>
<dbReference type="PROSITE" id="PS51371">
    <property type="entry name" value="CBS"/>
    <property type="match status" value="2"/>
</dbReference>
<dbReference type="InterPro" id="IPR046342">
    <property type="entry name" value="CBS_dom_sf"/>
</dbReference>
<comment type="similarity">
    <text evidence="2 9">Belongs to the SLC41A transporter family.</text>
</comment>
<dbReference type="Gene3D" id="3.10.580.10">
    <property type="entry name" value="CBS-domain"/>
    <property type="match status" value="1"/>
</dbReference>
<dbReference type="GO" id="GO:0015095">
    <property type="term" value="F:magnesium ion transmembrane transporter activity"/>
    <property type="evidence" value="ECO:0007669"/>
    <property type="project" value="UniProtKB-UniRule"/>
</dbReference>
<evidence type="ECO:0000256" key="1">
    <source>
        <dbReference type="ARBA" id="ARBA00004141"/>
    </source>
</evidence>
<dbReference type="EMBL" id="SJPJ01000001">
    <property type="protein sequence ID" value="TWT83520.1"/>
    <property type="molecule type" value="Genomic_DNA"/>
</dbReference>
<keyword evidence="3 9" id="KW-0813">Transport</keyword>
<evidence type="ECO:0000256" key="8">
    <source>
        <dbReference type="PROSITE-ProRule" id="PRU00703"/>
    </source>
</evidence>
<dbReference type="InterPro" id="IPR006668">
    <property type="entry name" value="Mg_transptr_MgtE_intracell_dom"/>
</dbReference>
<evidence type="ECO:0000259" key="10">
    <source>
        <dbReference type="PROSITE" id="PS51371"/>
    </source>
</evidence>
<sequence>MVNTLFLPELREMLAANNQAELVEFCNTLNPGRTAEFMEGLSNEEAWEVLQHADPSRRSEIFGYFAEERQLAMLQTHEPAQVAKLVEEIPEDDRVDLLQEMPEERVDEILPLLPIADRRNIQRLRAYEGETAGGLMTTEVAKLAQNLTAREALEELGRQAGELETIYYIYVVDEDNMLRGIVSTRQLVSSLARPTRTLGEMMETDVVVALATEDQESVAEKVERYNLLAIPVVDSGRRLLGIITHDDVIDVVREELTEDAHRIAAVAPLEDNYLQIGLFTLTWKRGLWLTILFFAALLTAFTLRSYESELESFAWLVWFIPLIISAGGNSGSQSATLVITAMTSGEVEFSDWHRVLTRESVVSLMLGAFLAFIGFSVAIFIAPSFRGALVIPLTLLSVIVCGCLCGATLPILFKRAGLDPALMSNPFVAGIVDILGIVIYINVARILIG</sequence>
<dbReference type="CDD" id="cd04606">
    <property type="entry name" value="CBS_pair_Mg_transporter"/>
    <property type="match status" value="1"/>
</dbReference>
<organism evidence="11 12">
    <name type="scientific">Novipirellula herctigrandis</name>
    <dbReference type="NCBI Taxonomy" id="2527986"/>
    <lineage>
        <taxon>Bacteria</taxon>
        <taxon>Pseudomonadati</taxon>
        <taxon>Planctomycetota</taxon>
        <taxon>Planctomycetia</taxon>
        <taxon>Pirellulales</taxon>
        <taxon>Pirellulaceae</taxon>
        <taxon>Novipirellula</taxon>
    </lineage>
</organism>
<feature type="domain" description="CBS" evidence="10">
    <location>
        <begin position="202"/>
        <end position="258"/>
    </location>
</feature>
<keyword evidence="7 9" id="KW-0472">Membrane</keyword>
<comment type="caution">
    <text evidence="11">The sequence shown here is derived from an EMBL/GenBank/DDBJ whole genome shotgun (WGS) entry which is preliminary data.</text>
</comment>
<keyword evidence="12" id="KW-1185">Reference proteome</keyword>
<keyword evidence="9" id="KW-0479">Metal-binding</keyword>
<name>A0A5C5Z8J3_9BACT</name>
<comment type="function">
    <text evidence="9">Acts as a magnesium transporter.</text>
</comment>
<comment type="subcellular location">
    <subcellularLocation>
        <location evidence="9">Cell membrane</location>
        <topology evidence="9">Multi-pass membrane protein</topology>
    </subcellularLocation>
    <subcellularLocation>
        <location evidence="1">Membrane</location>
        <topology evidence="1">Multi-pass membrane protein</topology>
    </subcellularLocation>
</comment>
<dbReference type="PANTHER" id="PTHR43773">
    <property type="entry name" value="MAGNESIUM TRANSPORTER MGTE"/>
    <property type="match status" value="1"/>
</dbReference>
<evidence type="ECO:0000256" key="6">
    <source>
        <dbReference type="ARBA" id="ARBA00022989"/>
    </source>
</evidence>
<accession>A0A5C5Z8J3</accession>
<dbReference type="RefSeq" id="WP_146400746.1">
    <property type="nucleotide sequence ID" value="NZ_SJPJ01000001.1"/>
</dbReference>